<dbReference type="RefSeq" id="WP_118845402.1">
    <property type="nucleotide sequence ID" value="NZ_CP032092.1"/>
</dbReference>
<dbReference type="GeneID" id="99507799"/>
<keyword evidence="2" id="KW-0614">Plasmid</keyword>
<protein>
    <submittedName>
        <fullName evidence="2">TolC family protein</fullName>
    </submittedName>
</protein>
<evidence type="ECO:0000313" key="3">
    <source>
        <dbReference type="Proteomes" id="UP000264605"/>
    </source>
</evidence>
<accession>A0AAD0S4I7</accession>
<gene>
    <name evidence="2" type="ORF">D0907_20145</name>
</gene>
<dbReference type="KEGG" id="pdj:D0907_20145"/>
<dbReference type="PANTHER" id="PTHR30203">
    <property type="entry name" value="OUTER MEMBRANE CATION EFFLUX PROTEIN"/>
    <property type="match status" value="1"/>
</dbReference>
<dbReference type="InterPro" id="IPR010131">
    <property type="entry name" value="MdtP/NodT-like"/>
</dbReference>
<geneLocation type="plasmid" evidence="2 3">
    <name>unnamed2</name>
</geneLocation>
<name>A0AAD0S4I7_9GAMM</name>
<dbReference type="GO" id="GO:0015562">
    <property type="term" value="F:efflux transmembrane transporter activity"/>
    <property type="evidence" value="ECO:0007669"/>
    <property type="project" value="InterPro"/>
</dbReference>
<dbReference type="AlphaFoldDB" id="A0AAD0S4I7"/>
<evidence type="ECO:0000256" key="1">
    <source>
        <dbReference type="SAM" id="SignalP"/>
    </source>
</evidence>
<dbReference type="Proteomes" id="UP000264605">
    <property type="component" value="Plasmid unnamed2"/>
</dbReference>
<keyword evidence="1" id="KW-0732">Signal</keyword>
<reference evidence="2 3" key="1">
    <citation type="submission" date="2018-08" db="EMBL/GenBank/DDBJ databases">
        <title>Draft genome sequence of Pseudoalteromonas donghaensis HJ51.</title>
        <authorList>
            <person name="Oh J."/>
            <person name="Roh D."/>
        </authorList>
    </citation>
    <scope>NUCLEOTIDE SEQUENCE [LARGE SCALE GENOMIC DNA]</scope>
    <source>
        <strain evidence="2 3">HJ51</strain>
        <plasmid evidence="2 3">unnamed2</plasmid>
    </source>
</reference>
<dbReference type="EMBL" id="CP032092">
    <property type="protein sequence ID" value="AXV67647.1"/>
    <property type="molecule type" value="Genomic_DNA"/>
</dbReference>
<feature type="chain" id="PRO_5042181530" evidence="1">
    <location>
        <begin position="26"/>
        <end position="474"/>
    </location>
</feature>
<feature type="signal peptide" evidence="1">
    <location>
        <begin position="1"/>
        <end position="25"/>
    </location>
</feature>
<evidence type="ECO:0000313" key="2">
    <source>
        <dbReference type="EMBL" id="AXV67647.1"/>
    </source>
</evidence>
<sequence>MNTPHLLKKTVVALAVLVLAGCASVNINESVNQTNQELTGFTNGKLSLVQTDEQRQAMASKAGEILKEPLSQPAAVELMLTHSPQFQAVLAENWAQAAQAAQSGRIHNPVFTFERVRIKDELELGRLLSFGLLDLLSLPARQGIARTQIDRAQLQLTSSVVDQVTQVRQAWVEAVAAQQAHTYAQQVFESAQTSAELARRMQEVGNFTRLQRARQQSFYADAALNLAATRHKATATREALVRMLGLNTEQAAQLKLPERLPDLPEAPKAPSEVAKRAEDRLDVRMAKQGFDSSAKAQGLGNVASFLDIEAGIRYDTIFENDTGERNNKKGYELELALPIFDWGGMKRDTFNANTLAAANRLEATLRSAQSTLRESYSAYRTTYDIARHYRDEIIPLRQTIADENLLRYNGMFIGVFELLADSRDQVNVVVQAINAQADFWRADAALQATVVGKPMMVSVSGAAASAGGDAGGGH</sequence>
<dbReference type="PANTHER" id="PTHR30203:SF24">
    <property type="entry name" value="BLR4935 PROTEIN"/>
    <property type="match status" value="1"/>
</dbReference>
<organism evidence="2 3">
    <name type="scientific">Pseudoalteromonas lipolytica</name>
    <dbReference type="NCBI Taxonomy" id="570156"/>
    <lineage>
        <taxon>Bacteria</taxon>
        <taxon>Pseudomonadati</taxon>
        <taxon>Pseudomonadota</taxon>
        <taxon>Gammaproteobacteria</taxon>
        <taxon>Alteromonadales</taxon>
        <taxon>Pseudoalteromonadaceae</taxon>
        <taxon>Pseudoalteromonas</taxon>
    </lineage>
</organism>
<dbReference type="SUPFAM" id="SSF56954">
    <property type="entry name" value="Outer membrane efflux proteins (OEP)"/>
    <property type="match status" value="1"/>
</dbReference>
<dbReference type="Gene3D" id="1.20.1600.10">
    <property type="entry name" value="Outer membrane efflux proteins (OEP)"/>
    <property type="match status" value="1"/>
</dbReference>
<proteinExistence type="predicted"/>